<dbReference type="Proteomes" id="UP000225231">
    <property type="component" value="Segment"/>
</dbReference>
<dbReference type="CDD" id="cd00801">
    <property type="entry name" value="INT_P4_C"/>
    <property type="match status" value="1"/>
</dbReference>
<dbReference type="PANTHER" id="PTHR30629:SF2">
    <property type="entry name" value="PROPHAGE INTEGRASE INTS-RELATED"/>
    <property type="match status" value="1"/>
</dbReference>
<keyword evidence="4" id="KW-0229">DNA integration</keyword>
<dbReference type="GO" id="GO:0006310">
    <property type="term" value="P:DNA recombination"/>
    <property type="evidence" value="ECO:0007669"/>
    <property type="project" value="UniProtKB-KW"/>
</dbReference>
<reference evidence="11 12" key="1">
    <citation type="submission" date="2013-04" db="EMBL/GenBank/DDBJ databases">
        <title>Complete genome sequence of F116-like bacteriophages.</title>
        <authorList>
            <person name="Lammens E.A."/>
            <person name="Lavigne R."/>
        </authorList>
    </citation>
    <scope>NUCLEOTIDE SEQUENCE [LARGE SCALE GENOMIC DNA]</scope>
    <source>
        <strain evidence="11">LKA5</strain>
    </source>
</reference>
<evidence type="ECO:0000256" key="2">
    <source>
        <dbReference type="ARBA" id="ARBA00016082"/>
    </source>
</evidence>
<keyword evidence="12" id="KW-1185">Reference proteome</keyword>
<evidence type="ECO:0000313" key="12">
    <source>
        <dbReference type="Proteomes" id="UP000225231"/>
    </source>
</evidence>
<dbReference type="Pfam" id="PF13356">
    <property type="entry name" value="Arm-DNA-bind_3"/>
    <property type="match status" value="1"/>
</dbReference>
<accession>A0A0U1UNT3</accession>
<dbReference type="InterPro" id="IPR002104">
    <property type="entry name" value="Integrase_catalytic"/>
</dbReference>
<protein>
    <recommendedName>
        <fullName evidence="2">Integrase</fullName>
    </recommendedName>
</protein>
<keyword evidence="8" id="KW-1160">Virus entry into host cell</keyword>
<keyword evidence="5" id="KW-0238">DNA-binding</keyword>
<evidence type="ECO:0000313" key="11">
    <source>
        <dbReference type="EMBL" id="AGR46418.1"/>
    </source>
</evidence>
<evidence type="ECO:0000256" key="3">
    <source>
        <dbReference type="ARBA" id="ARBA00022679"/>
    </source>
</evidence>
<dbReference type="InterPro" id="IPR011010">
    <property type="entry name" value="DNA_brk_join_enz"/>
</dbReference>
<keyword evidence="7" id="KW-1179">Viral genome integration</keyword>
<dbReference type="GO" id="GO:0075713">
    <property type="term" value="P:establishment of integrated proviral latency"/>
    <property type="evidence" value="ECO:0007669"/>
    <property type="project" value="UniProtKB-KW"/>
</dbReference>
<organism evidence="11 12">
    <name type="scientific">Pseudomonas phage LKA5</name>
    <dbReference type="NCBI Taxonomy" id="1327940"/>
    <lineage>
        <taxon>Viruses</taxon>
        <taxon>Duplodnaviria</taxon>
        <taxon>Heunggongvirae</taxon>
        <taxon>Uroviricota</taxon>
        <taxon>Caudoviricetes</taxon>
        <taxon>Hollowayvirus</taxon>
        <taxon>Hollowayvirus LKA5</taxon>
    </lineage>
</organism>
<sequence>MPLTDTAVRQAKAEAKDYTLADIDGLSLFVSHKGTKSWHFRFSLNGQQKRVSLGTYPELSLRDARQRRDEARSLVAQGIDPRGQHRADRKTVSVEETFRHVAEQWLELKQGRWADDSRKGSANQARRVLDNDLYPALANMKFREIHRRDLAAVVGAIERRGALHVAEKARSWLRQIFRVGIAAGLREDNPASDLDILAKEQPPTEHNPILAHDGEELPALLVRLRSYQGSEITRVAVRLMLLTAVRTIELRKAAPADFDLEKGIWTVPPGRVKQLRGKVRKDGEEVPPYIVPLSRQAIEEVRGVLQKTGKYPFAFAGRNDPTKMMSENTINQAIKRLGFDGLLTGHGLRGTFSTALHEMGYDTTLIEGQLSHADPNKTRAAYNHAAHVERRRAMMQDWADYLDRLEQSAAE</sequence>
<evidence type="ECO:0000256" key="5">
    <source>
        <dbReference type="ARBA" id="ARBA00023125"/>
    </source>
</evidence>
<evidence type="ECO:0000256" key="4">
    <source>
        <dbReference type="ARBA" id="ARBA00022908"/>
    </source>
</evidence>
<dbReference type="GO" id="GO:0044826">
    <property type="term" value="P:viral genome integration into host DNA"/>
    <property type="evidence" value="ECO:0007669"/>
    <property type="project" value="UniProtKB-KW"/>
</dbReference>
<evidence type="ECO:0000256" key="9">
    <source>
        <dbReference type="ARBA" id="ARBA00049605"/>
    </source>
</evidence>
<dbReference type="InterPro" id="IPR053876">
    <property type="entry name" value="Phage_int_M"/>
</dbReference>
<evidence type="ECO:0000256" key="7">
    <source>
        <dbReference type="ARBA" id="ARBA00023195"/>
    </source>
</evidence>
<dbReference type="InterPro" id="IPR050808">
    <property type="entry name" value="Phage_Integrase"/>
</dbReference>
<dbReference type="PANTHER" id="PTHR30629">
    <property type="entry name" value="PROPHAGE INTEGRASE"/>
    <property type="match status" value="1"/>
</dbReference>
<evidence type="ECO:0000256" key="6">
    <source>
        <dbReference type="ARBA" id="ARBA00023172"/>
    </source>
</evidence>
<dbReference type="GO" id="GO:0046718">
    <property type="term" value="P:symbiont entry into host cell"/>
    <property type="evidence" value="ECO:0007669"/>
    <property type="project" value="UniProtKB-KW"/>
</dbReference>
<dbReference type="Gene3D" id="1.10.150.130">
    <property type="match status" value="1"/>
</dbReference>
<dbReference type="Gene3D" id="3.30.160.390">
    <property type="entry name" value="Integrase, DNA-binding domain"/>
    <property type="match status" value="1"/>
</dbReference>
<dbReference type="PROSITE" id="PS51898">
    <property type="entry name" value="TYR_RECOMBINASE"/>
    <property type="match status" value="1"/>
</dbReference>
<dbReference type="InterPro" id="IPR038488">
    <property type="entry name" value="Integrase_DNA-bd_sf"/>
</dbReference>
<keyword evidence="6" id="KW-0233">DNA recombination</keyword>
<dbReference type="GO" id="GO:0016740">
    <property type="term" value="F:transferase activity"/>
    <property type="evidence" value="ECO:0007669"/>
    <property type="project" value="UniProtKB-KW"/>
</dbReference>
<dbReference type="EMBL" id="KC900378">
    <property type="protein sequence ID" value="AGR46418.1"/>
    <property type="molecule type" value="Genomic_DNA"/>
</dbReference>
<dbReference type="SUPFAM" id="SSF56349">
    <property type="entry name" value="DNA breaking-rejoining enzymes"/>
    <property type="match status" value="1"/>
</dbReference>
<keyword evidence="3" id="KW-0808">Transferase</keyword>
<evidence type="ECO:0000256" key="1">
    <source>
        <dbReference type="ARBA" id="ARBA00008857"/>
    </source>
</evidence>
<dbReference type="InterPro" id="IPR013762">
    <property type="entry name" value="Integrase-like_cat_sf"/>
</dbReference>
<dbReference type="InterPro" id="IPR025166">
    <property type="entry name" value="Integrase_DNA_bind_dom"/>
</dbReference>
<dbReference type="Pfam" id="PF22022">
    <property type="entry name" value="Phage_int_M"/>
    <property type="match status" value="1"/>
</dbReference>
<gene>
    <name evidence="11" type="ORF">LKA5_070</name>
</gene>
<evidence type="ECO:0000259" key="10">
    <source>
        <dbReference type="PROSITE" id="PS51898"/>
    </source>
</evidence>
<dbReference type="GO" id="GO:0003677">
    <property type="term" value="F:DNA binding"/>
    <property type="evidence" value="ECO:0007669"/>
    <property type="project" value="UniProtKB-KW"/>
</dbReference>
<dbReference type="InterPro" id="IPR010998">
    <property type="entry name" value="Integrase_recombinase_N"/>
</dbReference>
<dbReference type="Gene3D" id="1.10.443.10">
    <property type="entry name" value="Intergrase catalytic core"/>
    <property type="match status" value="1"/>
</dbReference>
<dbReference type="GO" id="GO:0015074">
    <property type="term" value="P:DNA integration"/>
    <property type="evidence" value="ECO:0007669"/>
    <property type="project" value="UniProtKB-KW"/>
</dbReference>
<evidence type="ECO:0000256" key="8">
    <source>
        <dbReference type="ARBA" id="ARBA00023296"/>
    </source>
</evidence>
<comment type="function">
    <text evidence="9">Integrase is necessary for integration of the phage into the host genome by site-specific recombination. In conjunction with excisionase, integrase is also necessary for excision of the prophage from the host genome.</text>
</comment>
<comment type="similarity">
    <text evidence="1">Belongs to the 'phage' integrase family.</text>
</comment>
<name>A0A0U1UNT3_9CAUD</name>
<dbReference type="Pfam" id="PF00589">
    <property type="entry name" value="Phage_integrase"/>
    <property type="match status" value="1"/>
</dbReference>
<proteinExistence type="inferred from homology"/>
<feature type="domain" description="Tyr recombinase" evidence="10">
    <location>
        <begin position="205"/>
        <end position="395"/>
    </location>
</feature>